<dbReference type="EMBL" id="CP002214">
    <property type="protein sequence ID" value="AKA44339.1"/>
    <property type="molecule type" value="Genomic_DNA"/>
</dbReference>
<evidence type="ECO:0000313" key="2">
    <source>
        <dbReference type="Proteomes" id="UP000006868"/>
    </source>
</evidence>
<dbReference type="KEGG" id="ppm:PPSC2_26015"/>
<dbReference type="Proteomes" id="UP000006868">
    <property type="component" value="Plasmid pSC2"/>
</dbReference>
<proteinExistence type="predicted"/>
<dbReference type="RefSeq" id="WP_043886225.1">
    <property type="nucleotide sequence ID" value="NC_014628.2"/>
</dbReference>
<keyword evidence="1" id="KW-0614">Plasmid</keyword>
<dbReference type="AlphaFoldDB" id="A0A0D5ZCP3"/>
<organism evidence="1 2">
    <name type="scientific">Paenibacillus polymyxa (strain SC2)</name>
    <name type="common">Bacillus polymyxa</name>
    <dbReference type="NCBI Taxonomy" id="886882"/>
    <lineage>
        <taxon>Bacteria</taxon>
        <taxon>Bacillati</taxon>
        <taxon>Bacillota</taxon>
        <taxon>Bacilli</taxon>
        <taxon>Bacillales</taxon>
        <taxon>Paenibacillaceae</taxon>
        <taxon>Paenibacillus</taxon>
    </lineage>
</organism>
<accession>A0A0D5ZCP3</accession>
<evidence type="ECO:0000313" key="1">
    <source>
        <dbReference type="EMBL" id="AKA44339.1"/>
    </source>
</evidence>
<dbReference type="PATRIC" id="fig|886882.15.peg.5472"/>
<reference evidence="1 2" key="1">
    <citation type="journal article" date="2011" name="J. Bacteriol.">
        <title>Complete genome sequence of Paenibacillus polymyxa SC2, a strain of plant growth-promoting Rhizobacterium with broad-spectrum antimicrobial activity.</title>
        <authorList>
            <person name="Ma M."/>
            <person name="Wang C."/>
            <person name="Ding Y."/>
            <person name="Li L."/>
            <person name="Shen D."/>
            <person name="Jiang X."/>
            <person name="Guan D."/>
            <person name="Cao F."/>
            <person name="Chen H."/>
            <person name="Feng R."/>
            <person name="Wang X."/>
            <person name="Ge Y."/>
            <person name="Yao L."/>
            <person name="Bing X."/>
            <person name="Yang X."/>
            <person name="Li J."/>
            <person name="Du B."/>
        </authorList>
    </citation>
    <scope>NUCLEOTIDE SEQUENCE [LARGE SCALE GENOMIC DNA]</scope>
    <source>
        <strain evidence="1 2">SC2</strain>
        <plasmid evidence="2">pSC2</plasmid>
    </source>
</reference>
<name>A0A0D5ZCP3_PAEPS</name>
<geneLocation type="plasmid" evidence="1 2">
    <name>pSC2</name>
</geneLocation>
<gene>
    <name evidence="1" type="ORF">PPSC2_26015</name>
</gene>
<dbReference type="HOGENOM" id="CLU_2070778_0_0_9"/>
<protein>
    <submittedName>
        <fullName evidence="1">Uncharacterized protein</fullName>
    </submittedName>
</protein>
<sequence>MFIGIPYVSTLEDMSDSITKDTYPFITFRVQQDNEIVSNVTIPHCRFRATDYENLIEGRSCDCGGSICGHPTQSLYLSKSQLKNYILVEEQSSIAYVFVYQIANQIAINNNQVRDDSF</sequence>